<sequence length="103" mass="11153">MALLDLVQNDGNSDEVTTASRRARPKAGDDTAAFPLIRCTKEDEIKRRNLGHGEESMERGRDRVGEDSSATTSVVFVTAGGEIEGEESSKSSLPRFSRHMNGG</sequence>
<evidence type="ECO:0008006" key="4">
    <source>
        <dbReference type="Google" id="ProtNLM"/>
    </source>
</evidence>
<feature type="compositionally biased region" description="Polar residues" evidence="1">
    <location>
        <begin position="9"/>
        <end position="20"/>
    </location>
</feature>
<dbReference type="EnsemblPlants" id="OMERI03G21110.1">
    <property type="protein sequence ID" value="OMERI03G21110.1"/>
    <property type="gene ID" value="OMERI03G21110"/>
</dbReference>
<organism evidence="2">
    <name type="scientific">Oryza meridionalis</name>
    <dbReference type="NCBI Taxonomy" id="40149"/>
    <lineage>
        <taxon>Eukaryota</taxon>
        <taxon>Viridiplantae</taxon>
        <taxon>Streptophyta</taxon>
        <taxon>Embryophyta</taxon>
        <taxon>Tracheophyta</taxon>
        <taxon>Spermatophyta</taxon>
        <taxon>Magnoliopsida</taxon>
        <taxon>Liliopsida</taxon>
        <taxon>Poales</taxon>
        <taxon>Poaceae</taxon>
        <taxon>BOP clade</taxon>
        <taxon>Oryzoideae</taxon>
        <taxon>Oryzeae</taxon>
        <taxon>Oryzinae</taxon>
        <taxon>Oryza</taxon>
    </lineage>
</organism>
<evidence type="ECO:0000256" key="1">
    <source>
        <dbReference type="SAM" id="MobiDB-lite"/>
    </source>
</evidence>
<protein>
    <recommendedName>
        <fullName evidence="4">DUF834 domain-containing protein</fullName>
    </recommendedName>
</protein>
<evidence type="ECO:0000313" key="3">
    <source>
        <dbReference type="Proteomes" id="UP000008021"/>
    </source>
</evidence>
<accession>A0A0E0D2T6</accession>
<dbReference type="Proteomes" id="UP000008021">
    <property type="component" value="Chromosome 3"/>
</dbReference>
<dbReference type="HOGENOM" id="CLU_2268072_0_0_1"/>
<dbReference type="AlphaFoldDB" id="A0A0E0D2T6"/>
<feature type="region of interest" description="Disordered" evidence="1">
    <location>
        <begin position="1"/>
        <end position="103"/>
    </location>
</feature>
<name>A0A0E0D2T6_9ORYZ</name>
<evidence type="ECO:0000313" key="2">
    <source>
        <dbReference type="EnsemblPlants" id="OMERI03G21110.1"/>
    </source>
</evidence>
<proteinExistence type="predicted"/>
<keyword evidence="3" id="KW-1185">Reference proteome</keyword>
<reference evidence="2" key="2">
    <citation type="submission" date="2018-05" db="EMBL/GenBank/DDBJ databases">
        <title>OmerRS3 (Oryza meridionalis Reference Sequence Version 3).</title>
        <authorList>
            <person name="Zhang J."/>
            <person name="Kudrna D."/>
            <person name="Lee S."/>
            <person name="Talag J."/>
            <person name="Welchert J."/>
            <person name="Wing R.A."/>
        </authorList>
    </citation>
    <scope>NUCLEOTIDE SEQUENCE [LARGE SCALE GENOMIC DNA]</scope>
    <source>
        <strain evidence="2">cv. OR44</strain>
    </source>
</reference>
<reference evidence="2" key="1">
    <citation type="submission" date="2015-04" db="UniProtKB">
        <authorList>
            <consortium name="EnsemblPlants"/>
        </authorList>
    </citation>
    <scope>IDENTIFICATION</scope>
</reference>
<dbReference type="Gramene" id="OMERI03G21110.1">
    <property type="protein sequence ID" value="OMERI03G21110.1"/>
    <property type="gene ID" value="OMERI03G21110"/>
</dbReference>
<feature type="compositionally biased region" description="Basic and acidic residues" evidence="1">
    <location>
        <begin position="39"/>
        <end position="66"/>
    </location>
</feature>